<dbReference type="InterPro" id="IPR016181">
    <property type="entry name" value="Acyl_CoA_acyltransferase"/>
</dbReference>
<reference evidence="4 5" key="1">
    <citation type="submission" date="2021-01" db="EMBL/GenBank/DDBJ databases">
        <title>Whole genome sequence of Paenibacillus sonchi LMG 24727 for comparative genomics.</title>
        <authorList>
            <person name="Lee G."/>
            <person name="Kim M.-J."/>
            <person name="Lim K."/>
            <person name="Shin J.-H."/>
        </authorList>
    </citation>
    <scope>NUCLEOTIDE SEQUENCE [LARGE SCALE GENOMIC DNA]</scope>
    <source>
        <strain evidence="4 5">LMG 24727</strain>
    </source>
</reference>
<keyword evidence="2" id="KW-0012">Acyltransferase</keyword>
<proteinExistence type="predicted"/>
<dbReference type="CDD" id="cd04301">
    <property type="entry name" value="NAT_SF"/>
    <property type="match status" value="1"/>
</dbReference>
<evidence type="ECO:0000256" key="2">
    <source>
        <dbReference type="ARBA" id="ARBA00023315"/>
    </source>
</evidence>
<organism evidence="4 5">
    <name type="scientific">Paenibacillus sonchi</name>
    <dbReference type="NCBI Taxonomy" id="373687"/>
    <lineage>
        <taxon>Bacteria</taxon>
        <taxon>Bacillati</taxon>
        <taxon>Bacillota</taxon>
        <taxon>Bacilli</taxon>
        <taxon>Bacillales</taxon>
        <taxon>Paenibacillaceae</taxon>
        <taxon>Paenibacillus</taxon>
        <taxon>Paenibacillus sonchi group</taxon>
    </lineage>
</organism>
<dbReference type="PROSITE" id="PS51186">
    <property type="entry name" value="GNAT"/>
    <property type="match status" value="1"/>
</dbReference>
<dbReference type="GO" id="GO:0016747">
    <property type="term" value="F:acyltransferase activity, transferring groups other than amino-acyl groups"/>
    <property type="evidence" value="ECO:0007669"/>
    <property type="project" value="InterPro"/>
</dbReference>
<evidence type="ECO:0000313" key="4">
    <source>
        <dbReference type="EMBL" id="QQZ63858.1"/>
    </source>
</evidence>
<dbReference type="Pfam" id="PF13508">
    <property type="entry name" value="Acetyltransf_7"/>
    <property type="match status" value="1"/>
</dbReference>
<protein>
    <submittedName>
        <fullName evidence="4">GNAT family N-acetyltransferase</fullName>
    </submittedName>
</protein>
<sequence>MGEVYRLAELKDAERLLDITYRAYETIRELGLHWPAATADLALIKDNIATNECYVLEIDGSVEATITLSRGEEIKALTELPFVKWFAVNPDARGKRYGGKLLDWVEENVILGKLGAAAVTLATAEKHPWLVPMYERRGYERILELDPQNGDGIMYLMRKSLSVNQLLFKGAKNDEEDDPAGIWTIADTGDCGLRHE</sequence>
<keyword evidence="5" id="KW-1185">Reference proteome</keyword>
<evidence type="ECO:0000259" key="3">
    <source>
        <dbReference type="PROSITE" id="PS51186"/>
    </source>
</evidence>
<name>A0A974PI57_9BACL</name>
<dbReference type="AlphaFoldDB" id="A0A974PI57"/>
<dbReference type="InterPro" id="IPR000182">
    <property type="entry name" value="GNAT_dom"/>
</dbReference>
<dbReference type="RefSeq" id="WP_202677575.1">
    <property type="nucleotide sequence ID" value="NZ_CP068595.1"/>
</dbReference>
<evidence type="ECO:0000256" key="1">
    <source>
        <dbReference type="ARBA" id="ARBA00022679"/>
    </source>
</evidence>
<dbReference type="KEGG" id="pson:JI735_16360"/>
<dbReference type="SUPFAM" id="SSF55729">
    <property type="entry name" value="Acyl-CoA N-acyltransferases (Nat)"/>
    <property type="match status" value="1"/>
</dbReference>
<keyword evidence="1" id="KW-0808">Transferase</keyword>
<dbReference type="Gene3D" id="3.40.630.30">
    <property type="match status" value="1"/>
</dbReference>
<dbReference type="PANTHER" id="PTHR43800">
    <property type="entry name" value="PEPTIDYL-LYSINE N-ACETYLTRANSFERASE YJAB"/>
    <property type="match status" value="1"/>
</dbReference>
<accession>A0A974PI57</accession>
<dbReference type="PANTHER" id="PTHR43800:SF1">
    <property type="entry name" value="PEPTIDYL-LYSINE N-ACETYLTRANSFERASE YJAB"/>
    <property type="match status" value="1"/>
</dbReference>
<feature type="domain" description="N-acetyltransferase" evidence="3">
    <location>
        <begin position="3"/>
        <end position="162"/>
    </location>
</feature>
<gene>
    <name evidence="4" type="ORF">JI735_16360</name>
</gene>
<dbReference type="EMBL" id="CP068595">
    <property type="protein sequence ID" value="QQZ63858.1"/>
    <property type="molecule type" value="Genomic_DNA"/>
</dbReference>
<dbReference type="Proteomes" id="UP000595841">
    <property type="component" value="Chromosome"/>
</dbReference>
<evidence type="ECO:0000313" key="5">
    <source>
        <dbReference type="Proteomes" id="UP000595841"/>
    </source>
</evidence>